<keyword evidence="2 6" id="KW-0645">Protease</keyword>
<reference evidence="10 11" key="1">
    <citation type="submission" date="2017-11" db="EMBL/GenBank/DDBJ databases">
        <title>Draft genome sequence of Mitsuaria sp. HWN-4.</title>
        <authorList>
            <person name="Gundlapally S.R."/>
        </authorList>
    </citation>
    <scope>NUCLEOTIDE SEQUENCE [LARGE SCALE GENOMIC DNA]</scope>
    <source>
        <strain evidence="10 11">HWN-4</strain>
    </source>
</reference>
<accession>A0A2G9C6G5</accession>
<dbReference type="PRINTS" id="PR00723">
    <property type="entry name" value="SUBTILISIN"/>
</dbReference>
<dbReference type="PROSITE" id="PS00136">
    <property type="entry name" value="SUBTILASE_ASP"/>
    <property type="match status" value="1"/>
</dbReference>
<dbReference type="AlphaFoldDB" id="A0A2G9C6G5"/>
<dbReference type="PANTHER" id="PTHR43806:SF11">
    <property type="entry name" value="CEREVISIN-RELATED"/>
    <property type="match status" value="1"/>
</dbReference>
<proteinExistence type="inferred from homology"/>
<feature type="compositionally biased region" description="Low complexity" evidence="8">
    <location>
        <begin position="541"/>
        <end position="555"/>
    </location>
</feature>
<feature type="active site" description="Charge relay system" evidence="5 6">
    <location>
        <position position="187"/>
    </location>
</feature>
<evidence type="ECO:0000259" key="9">
    <source>
        <dbReference type="Pfam" id="PF00082"/>
    </source>
</evidence>
<keyword evidence="11" id="KW-1185">Reference proteome</keyword>
<evidence type="ECO:0000256" key="3">
    <source>
        <dbReference type="ARBA" id="ARBA00022801"/>
    </source>
</evidence>
<dbReference type="PANTHER" id="PTHR43806">
    <property type="entry name" value="PEPTIDASE S8"/>
    <property type="match status" value="1"/>
</dbReference>
<dbReference type="Pfam" id="PF00082">
    <property type="entry name" value="Peptidase_S8"/>
    <property type="match status" value="1"/>
</dbReference>
<dbReference type="CDD" id="cd07496">
    <property type="entry name" value="Peptidases_S8_13"/>
    <property type="match status" value="1"/>
</dbReference>
<feature type="region of interest" description="Disordered" evidence="8">
    <location>
        <begin position="541"/>
        <end position="561"/>
    </location>
</feature>
<evidence type="ECO:0000256" key="6">
    <source>
        <dbReference type="PROSITE-ProRule" id="PRU01240"/>
    </source>
</evidence>
<evidence type="ECO:0000256" key="2">
    <source>
        <dbReference type="ARBA" id="ARBA00022670"/>
    </source>
</evidence>
<evidence type="ECO:0000313" key="11">
    <source>
        <dbReference type="Proteomes" id="UP000231501"/>
    </source>
</evidence>
<evidence type="ECO:0000256" key="5">
    <source>
        <dbReference type="PIRSR" id="PIRSR615500-1"/>
    </source>
</evidence>
<dbReference type="InterPro" id="IPR023827">
    <property type="entry name" value="Peptidase_S8_Asp-AS"/>
</dbReference>
<dbReference type="PROSITE" id="PS00138">
    <property type="entry name" value="SUBTILASE_SER"/>
    <property type="match status" value="1"/>
</dbReference>
<dbReference type="PROSITE" id="PS00137">
    <property type="entry name" value="SUBTILASE_HIS"/>
    <property type="match status" value="1"/>
</dbReference>
<name>A0A2G9C6G5_9BURK</name>
<dbReference type="PROSITE" id="PS51892">
    <property type="entry name" value="SUBTILASE"/>
    <property type="match status" value="1"/>
</dbReference>
<dbReference type="InterPro" id="IPR015500">
    <property type="entry name" value="Peptidase_S8_subtilisin-rel"/>
</dbReference>
<evidence type="ECO:0000313" key="10">
    <source>
        <dbReference type="EMBL" id="PIM52041.1"/>
    </source>
</evidence>
<dbReference type="Gene3D" id="3.40.50.200">
    <property type="entry name" value="Peptidase S8/S53 domain"/>
    <property type="match status" value="1"/>
</dbReference>
<evidence type="ECO:0000256" key="7">
    <source>
        <dbReference type="RuleBase" id="RU003355"/>
    </source>
</evidence>
<dbReference type="EMBL" id="PEOG01000047">
    <property type="protein sequence ID" value="PIM52041.1"/>
    <property type="molecule type" value="Genomic_DNA"/>
</dbReference>
<gene>
    <name evidence="10" type="ORF">CS062_16810</name>
</gene>
<dbReference type="InterPro" id="IPR050131">
    <property type="entry name" value="Peptidase_S8_subtilisin-like"/>
</dbReference>
<feature type="active site" description="Charge relay system" evidence="5 6">
    <location>
        <position position="266"/>
    </location>
</feature>
<dbReference type="Proteomes" id="UP000231501">
    <property type="component" value="Unassembled WGS sequence"/>
</dbReference>
<feature type="domain" description="Peptidase S8/S53" evidence="9">
    <location>
        <begin position="178"/>
        <end position="494"/>
    </location>
</feature>
<evidence type="ECO:0000256" key="1">
    <source>
        <dbReference type="ARBA" id="ARBA00011073"/>
    </source>
</evidence>
<keyword evidence="3 6" id="KW-0378">Hydrolase</keyword>
<dbReference type="InterPro" id="IPR034176">
    <property type="entry name" value="Peptidases_S8_13"/>
</dbReference>
<sequence>MSVLSLPKRLAAAVVVFGLFGAGGAGAIAGTAIRPDQQPDFARVIVRFKVQADAVKARPLATRATATEARDIAQVRGSTLGLRHAASLHARISLDSRTHVYTATGMSSAELARRLAQDSEVESVEVDRWWRHFSVPNDPLYATAASAGVTAGQWYLKAPDATVVSSINAPAAWDRATGTGVVVAVLDTGVRFDHPDLSGQFVSGYDLVGYNQGGTATSSQIAAANDGNGADSDASDPGDWVSQADIDSGALGNTCTSDDIGSSSWHGTRVSGLVAAIANNGQGMAGLAYNAKILPVRVLGKCGGWASDIAAGMRWAAGVDVPGLPTNPNKAKVINLSLGGDGTCVSTYQDAINAAYNAGATVVVAAGNGVENDDPTKEGGIAVGTPANCNNVIAVAGLRHAGTKVGFSNLGPQVTVSAPGGNCVNTSGSCLYPILSTSNAGTTTPVVGSSAFNYNGTGTSFSTPLVSATIALMLSSNPALTPAQIKAALQSSARAFPTVAGVAQCVAGNSAQPQLECNCTTSTCGAGMLDANAAVAAVAPTTNTPTTPTTPTEPSSGGGGGGGAMSGFWLAALVLAIVALRWPKASPQAPAAKRAGTKPRT</sequence>
<evidence type="ECO:0000256" key="8">
    <source>
        <dbReference type="SAM" id="MobiDB-lite"/>
    </source>
</evidence>
<feature type="active site" description="Charge relay system" evidence="5 6">
    <location>
        <position position="460"/>
    </location>
</feature>
<dbReference type="SUPFAM" id="SSF52743">
    <property type="entry name" value="Subtilisin-like"/>
    <property type="match status" value="1"/>
</dbReference>
<dbReference type="InterPro" id="IPR000209">
    <property type="entry name" value="Peptidase_S8/S53_dom"/>
</dbReference>
<dbReference type="GO" id="GO:0004252">
    <property type="term" value="F:serine-type endopeptidase activity"/>
    <property type="evidence" value="ECO:0007669"/>
    <property type="project" value="UniProtKB-UniRule"/>
</dbReference>
<evidence type="ECO:0000256" key="4">
    <source>
        <dbReference type="ARBA" id="ARBA00022825"/>
    </source>
</evidence>
<dbReference type="InterPro" id="IPR023828">
    <property type="entry name" value="Peptidase_S8_Ser-AS"/>
</dbReference>
<dbReference type="InterPro" id="IPR036852">
    <property type="entry name" value="Peptidase_S8/S53_dom_sf"/>
</dbReference>
<dbReference type="OrthoDB" id="9790784at2"/>
<protein>
    <submittedName>
        <fullName evidence="10">Peptidase S8</fullName>
    </submittedName>
</protein>
<organism evidence="10 11">
    <name type="scientific">Roseateles chitinivorans</name>
    <dbReference type="NCBI Taxonomy" id="2917965"/>
    <lineage>
        <taxon>Bacteria</taxon>
        <taxon>Pseudomonadati</taxon>
        <taxon>Pseudomonadota</taxon>
        <taxon>Betaproteobacteria</taxon>
        <taxon>Burkholderiales</taxon>
        <taxon>Sphaerotilaceae</taxon>
        <taxon>Roseateles</taxon>
    </lineage>
</organism>
<comment type="similarity">
    <text evidence="1 6 7">Belongs to the peptidase S8 family.</text>
</comment>
<dbReference type="RefSeq" id="WP_099862758.1">
    <property type="nucleotide sequence ID" value="NZ_PEOG01000047.1"/>
</dbReference>
<comment type="caution">
    <text evidence="10">The sequence shown here is derived from an EMBL/GenBank/DDBJ whole genome shotgun (WGS) entry which is preliminary data.</text>
</comment>
<dbReference type="GO" id="GO:0006508">
    <property type="term" value="P:proteolysis"/>
    <property type="evidence" value="ECO:0007669"/>
    <property type="project" value="UniProtKB-KW"/>
</dbReference>
<keyword evidence="4 6" id="KW-0720">Serine protease</keyword>
<dbReference type="InterPro" id="IPR022398">
    <property type="entry name" value="Peptidase_S8_His-AS"/>
</dbReference>